<evidence type="ECO:0000313" key="1">
    <source>
        <dbReference type="EMBL" id="USR90485.1"/>
    </source>
</evidence>
<proteinExistence type="predicted"/>
<sequence>MRELLILVALFSFIWTFQTPSLRRYSGFSKDEQMILDQLLNSPEEVINDSYKIQKILKILSKGSKRDVSKFYHSIRYKVFDWSKEFGKPQIAPIFEDIAGLYYQKALPNENPIKVIEQIHRDFDFLCKS</sequence>
<protein>
    <submittedName>
        <fullName evidence="1">Uncharacterized protein</fullName>
    </submittedName>
</protein>
<reference evidence="1" key="1">
    <citation type="submission" date="2022-06" db="EMBL/GenBank/DDBJ databases">
        <title>Genome sequence of Phormidium yuhuli AB48 isolated from an industrial photobioreactor environment.</title>
        <authorList>
            <person name="Qiu Y."/>
            <person name="Noonan A.J.C."/>
            <person name="Dofher K."/>
            <person name="Koch M."/>
            <person name="Kieft B."/>
            <person name="Lin X."/>
            <person name="Ziels R.M."/>
            <person name="Hallam S.J."/>
        </authorList>
    </citation>
    <scope>NUCLEOTIDE SEQUENCE</scope>
    <source>
        <strain evidence="1">AB48</strain>
    </source>
</reference>
<dbReference type="Proteomes" id="UP001056708">
    <property type="component" value="Chromosome"/>
</dbReference>
<gene>
    <name evidence="1" type="ORF">NEA10_16845</name>
</gene>
<keyword evidence="2" id="KW-1185">Reference proteome</keyword>
<dbReference type="RefSeq" id="WP_252662513.1">
    <property type="nucleotide sequence ID" value="NZ_CP098611.1"/>
</dbReference>
<accession>A0ABY5ANA2</accession>
<evidence type="ECO:0000313" key="2">
    <source>
        <dbReference type="Proteomes" id="UP001056708"/>
    </source>
</evidence>
<organism evidence="1 2">
    <name type="scientific">Phormidium yuhuli AB48</name>
    <dbReference type="NCBI Taxonomy" id="2940671"/>
    <lineage>
        <taxon>Bacteria</taxon>
        <taxon>Bacillati</taxon>
        <taxon>Cyanobacteriota</taxon>
        <taxon>Cyanophyceae</taxon>
        <taxon>Oscillatoriophycideae</taxon>
        <taxon>Oscillatoriales</taxon>
        <taxon>Oscillatoriaceae</taxon>
        <taxon>Phormidium</taxon>
        <taxon>Phormidium yuhuli</taxon>
    </lineage>
</organism>
<dbReference type="EMBL" id="CP098611">
    <property type="protein sequence ID" value="USR90485.1"/>
    <property type="molecule type" value="Genomic_DNA"/>
</dbReference>
<name>A0ABY5ANA2_9CYAN</name>